<feature type="binding site" evidence="4">
    <location>
        <position position="135"/>
    </location>
    <ligand>
        <name>a divalent metal cation</name>
        <dbReference type="ChEBI" id="CHEBI:60240"/>
        <label>2</label>
    </ligand>
</feature>
<keyword evidence="6" id="KW-1185">Reference proteome</keyword>
<feature type="binding site" evidence="4">
    <location>
        <position position="159"/>
    </location>
    <ligand>
        <name>a divalent metal cation</name>
        <dbReference type="ChEBI" id="CHEBI:60240"/>
        <label>2</label>
    </ligand>
</feature>
<evidence type="ECO:0000256" key="2">
    <source>
        <dbReference type="ARBA" id="ARBA00022723"/>
    </source>
</evidence>
<name>A0A3D8GU90_9BACI</name>
<dbReference type="PANTHER" id="PTHR46317:SF1">
    <property type="entry name" value="HYDROLASE, TATD FAMILY"/>
    <property type="match status" value="1"/>
</dbReference>
<dbReference type="CDD" id="cd01310">
    <property type="entry name" value="TatD_DNAse"/>
    <property type="match status" value="1"/>
</dbReference>
<feature type="binding site" evidence="4">
    <location>
        <position position="207"/>
    </location>
    <ligand>
        <name>a divalent metal cation</name>
        <dbReference type="ChEBI" id="CHEBI:60240"/>
        <label>1</label>
    </ligand>
</feature>
<dbReference type="GO" id="GO:0016788">
    <property type="term" value="F:hydrolase activity, acting on ester bonds"/>
    <property type="evidence" value="ECO:0007669"/>
    <property type="project" value="InterPro"/>
</dbReference>
<feature type="binding site" evidence="4">
    <location>
        <position position="7"/>
    </location>
    <ligand>
        <name>a divalent metal cation</name>
        <dbReference type="ChEBI" id="CHEBI:60240"/>
        <label>1</label>
    </ligand>
</feature>
<dbReference type="Gene3D" id="3.20.20.140">
    <property type="entry name" value="Metal-dependent hydrolases"/>
    <property type="match status" value="1"/>
</dbReference>
<dbReference type="InterPro" id="IPR001130">
    <property type="entry name" value="TatD-like"/>
</dbReference>
<reference evidence="5 6" key="1">
    <citation type="submission" date="2018-07" db="EMBL/GenBank/DDBJ databases">
        <title>Bacillus sp. YLB-04 draft genome sequence.</title>
        <authorList>
            <person name="Yu L."/>
            <person name="Tang X."/>
        </authorList>
    </citation>
    <scope>NUCLEOTIDE SEQUENCE [LARGE SCALE GENOMIC DNA]</scope>
    <source>
        <strain evidence="5 6">YLB-04</strain>
    </source>
</reference>
<comment type="caution">
    <text evidence="5">The sequence shown here is derived from an EMBL/GenBank/DDBJ whole genome shotgun (WGS) entry which is preliminary data.</text>
</comment>
<evidence type="ECO:0000313" key="5">
    <source>
        <dbReference type="EMBL" id="RDU38023.1"/>
    </source>
</evidence>
<comment type="similarity">
    <text evidence="1">Belongs to the metallo-dependent hydrolases superfamily. TatD-type hydrolase family.</text>
</comment>
<keyword evidence="2 4" id="KW-0479">Metal-binding</keyword>
<dbReference type="PIRSF" id="PIRSF005902">
    <property type="entry name" value="DNase_TatD"/>
    <property type="match status" value="1"/>
</dbReference>
<feature type="binding site" evidence="4">
    <location>
        <position position="93"/>
    </location>
    <ligand>
        <name>a divalent metal cation</name>
        <dbReference type="ChEBI" id="CHEBI:60240"/>
        <label>1</label>
    </ligand>
</feature>
<dbReference type="RefSeq" id="WP_115449934.1">
    <property type="nucleotide sequence ID" value="NZ_QNQT01000001.1"/>
</dbReference>
<protein>
    <submittedName>
        <fullName evidence="5">TatD family deoxyribonuclease</fullName>
    </submittedName>
</protein>
<proteinExistence type="inferred from homology"/>
<dbReference type="Proteomes" id="UP000257144">
    <property type="component" value="Unassembled WGS sequence"/>
</dbReference>
<organism evidence="5 6">
    <name type="scientific">Neobacillus piezotolerans</name>
    <dbReference type="NCBI Taxonomy" id="2259171"/>
    <lineage>
        <taxon>Bacteria</taxon>
        <taxon>Bacillati</taxon>
        <taxon>Bacillota</taxon>
        <taxon>Bacilli</taxon>
        <taxon>Bacillales</taxon>
        <taxon>Bacillaceae</taxon>
        <taxon>Neobacillus</taxon>
    </lineage>
</organism>
<dbReference type="Pfam" id="PF01026">
    <property type="entry name" value="TatD_DNase"/>
    <property type="match status" value="1"/>
</dbReference>
<dbReference type="OrthoDB" id="9775608at2"/>
<evidence type="ECO:0000256" key="1">
    <source>
        <dbReference type="ARBA" id="ARBA00009275"/>
    </source>
</evidence>
<evidence type="ECO:0000313" key="6">
    <source>
        <dbReference type="Proteomes" id="UP000257144"/>
    </source>
</evidence>
<dbReference type="EMBL" id="QNQT01000001">
    <property type="protein sequence ID" value="RDU38023.1"/>
    <property type="molecule type" value="Genomic_DNA"/>
</dbReference>
<feature type="binding site" evidence="4">
    <location>
        <position position="9"/>
    </location>
    <ligand>
        <name>a divalent metal cation</name>
        <dbReference type="ChEBI" id="CHEBI:60240"/>
        <label>1</label>
    </ligand>
</feature>
<evidence type="ECO:0000256" key="3">
    <source>
        <dbReference type="ARBA" id="ARBA00022801"/>
    </source>
</evidence>
<keyword evidence="3" id="KW-0378">Hydrolase</keyword>
<dbReference type="GO" id="GO:0046872">
    <property type="term" value="F:metal ion binding"/>
    <property type="evidence" value="ECO:0007669"/>
    <property type="project" value="UniProtKB-KW"/>
</dbReference>
<dbReference type="SUPFAM" id="SSF51556">
    <property type="entry name" value="Metallo-dependent hydrolases"/>
    <property type="match status" value="1"/>
</dbReference>
<gene>
    <name evidence="5" type="ORF">DRW41_00135</name>
</gene>
<dbReference type="PANTHER" id="PTHR46317">
    <property type="entry name" value="HYDROLASE OF PHP SUPERFAMILY-RELATED PROTEIN"/>
    <property type="match status" value="1"/>
</dbReference>
<dbReference type="InterPro" id="IPR032466">
    <property type="entry name" value="Metal_Hydrolase"/>
</dbReference>
<accession>A0A3D8GU90</accession>
<evidence type="ECO:0000256" key="4">
    <source>
        <dbReference type="PIRSR" id="PIRSR005902-1"/>
    </source>
</evidence>
<dbReference type="AlphaFoldDB" id="A0A3D8GU90"/>
<sequence>MKAIDAHIHLDKYPKDERERIINSLGENQVEALISVSMDLASCTENLRLFENCPRILPAFGYHPEQQLPSDSELDKLFTWIGGNKEKMAAIGEVGLPYYLRAEDKTGAFSYERYVELLEQFILFANKFNKPVILHAVYDDAPIACGLLEKHNIEKAHFHWFKGDKKTVERMIANGYHVSFTPDVLYEKETREVADQYPLQLMMAETDGPWPFEGRFSGKMTHPAMILDVVKELAFIKGIPVEQASSILHANTKRFYKLKDIF</sequence>